<evidence type="ECO:0000256" key="2">
    <source>
        <dbReference type="ARBA" id="ARBA00022741"/>
    </source>
</evidence>
<keyword evidence="2" id="KW-0547">Nucleotide-binding</keyword>
<feature type="region of interest" description="Disordered" evidence="6">
    <location>
        <begin position="412"/>
        <end position="432"/>
    </location>
</feature>
<evidence type="ECO:0000256" key="6">
    <source>
        <dbReference type="SAM" id="MobiDB-lite"/>
    </source>
</evidence>
<keyword evidence="5" id="KW-0143">Chaperone</keyword>
<dbReference type="InterPro" id="IPR043129">
    <property type="entry name" value="ATPase_NBD"/>
</dbReference>
<dbReference type="PROSITE" id="PS01036">
    <property type="entry name" value="HSP70_3"/>
    <property type="match status" value="1"/>
</dbReference>
<proteinExistence type="inferred from homology"/>
<keyword evidence="3" id="KW-0067">ATP-binding</keyword>
<reference evidence="7 8" key="1">
    <citation type="submission" date="2016-12" db="EMBL/GenBank/DDBJ databases">
        <title>The draft genome sequence of Actinophytocola xinjiangensis.</title>
        <authorList>
            <person name="Wang W."/>
            <person name="Yuan L."/>
        </authorList>
    </citation>
    <scope>NUCLEOTIDE SEQUENCE [LARGE SCALE GENOMIC DNA]</scope>
    <source>
        <strain evidence="7 8">CGMCC 4.4663</strain>
    </source>
</reference>
<dbReference type="PANTHER" id="PTHR42749">
    <property type="entry name" value="CELL SHAPE-DETERMINING PROTEIN MREB"/>
    <property type="match status" value="1"/>
</dbReference>
<dbReference type="InterPro" id="IPR015943">
    <property type="entry name" value="WD40/YVTN_repeat-like_dom_sf"/>
</dbReference>
<dbReference type="GO" id="GO:0005524">
    <property type="term" value="F:ATP binding"/>
    <property type="evidence" value="ECO:0007669"/>
    <property type="project" value="UniProtKB-KW"/>
</dbReference>
<dbReference type="Gene3D" id="3.30.420.40">
    <property type="match status" value="2"/>
</dbReference>
<dbReference type="Gene3D" id="2.130.10.10">
    <property type="entry name" value="YVTN repeat-like/Quinoprotein amine dehydrogenase"/>
    <property type="match status" value="1"/>
</dbReference>
<dbReference type="InterPro" id="IPR018181">
    <property type="entry name" value="Heat_shock_70_CS"/>
</dbReference>
<dbReference type="Gene3D" id="3.90.640.10">
    <property type="entry name" value="Actin, Chain A, domain 4"/>
    <property type="match status" value="1"/>
</dbReference>
<dbReference type="InterPro" id="IPR011047">
    <property type="entry name" value="Quinoprotein_ADH-like_sf"/>
</dbReference>
<comment type="similarity">
    <text evidence="1">Belongs to the heat shock protein 70 family.</text>
</comment>
<evidence type="ECO:0000313" key="8">
    <source>
        <dbReference type="Proteomes" id="UP000185696"/>
    </source>
</evidence>
<organism evidence="7 8">
    <name type="scientific">Actinophytocola xinjiangensis</name>
    <dbReference type="NCBI Taxonomy" id="485602"/>
    <lineage>
        <taxon>Bacteria</taxon>
        <taxon>Bacillati</taxon>
        <taxon>Actinomycetota</taxon>
        <taxon>Actinomycetes</taxon>
        <taxon>Pseudonocardiales</taxon>
        <taxon>Pseudonocardiaceae</taxon>
    </lineage>
</organism>
<keyword evidence="8" id="KW-1185">Reference proteome</keyword>
<dbReference type="SUPFAM" id="SSF50998">
    <property type="entry name" value="Quinoprotein alcohol dehydrogenase-like"/>
    <property type="match status" value="1"/>
</dbReference>
<protein>
    <submittedName>
        <fullName evidence="7">Uncharacterized protein</fullName>
    </submittedName>
</protein>
<gene>
    <name evidence="7" type="ORF">BLA60_39035</name>
</gene>
<dbReference type="EMBL" id="MSIF01000037">
    <property type="protein sequence ID" value="OLF04846.1"/>
    <property type="molecule type" value="Genomic_DNA"/>
</dbReference>
<dbReference type="CDD" id="cd10170">
    <property type="entry name" value="ASKHA_NBD_HSP70"/>
    <property type="match status" value="1"/>
</dbReference>
<dbReference type="AlphaFoldDB" id="A0A7Z0WDH6"/>
<dbReference type="Pfam" id="PF00012">
    <property type="entry name" value="HSP70"/>
    <property type="match status" value="1"/>
</dbReference>
<evidence type="ECO:0000256" key="3">
    <source>
        <dbReference type="ARBA" id="ARBA00022840"/>
    </source>
</evidence>
<comment type="caution">
    <text evidence="7">The sequence shown here is derived from an EMBL/GenBank/DDBJ whole genome shotgun (WGS) entry which is preliminary data.</text>
</comment>
<accession>A0A7Z0WDH6</accession>
<evidence type="ECO:0000256" key="1">
    <source>
        <dbReference type="ARBA" id="ARBA00007381"/>
    </source>
</evidence>
<feature type="region of interest" description="Disordered" evidence="6">
    <location>
        <begin position="346"/>
        <end position="373"/>
    </location>
</feature>
<dbReference type="GO" id="GO:0140662">
    <property type="term" value="F:ATP-dependent protein folding chaperone"/>
    <property type="evidence" value="ECO:0007669"/>
    <property type="project" value="InterPro"/>
</dbReference>
<dbReference type="Proteomes" id="UP000185696">
    <property type="component" value="Unassembled WGS sequence"/>
</dbReference>
<evidence type="ECO:0000256" key="5">
    <source>
        <dbReference type="ARBA" id="ARBA00023186"/>
    </source>
</evidence>
<dbReference type="PANTHER" id="PTHR42749:SF1">
    <property type="entry name" value="CELL SHAPE-DETERMINING PROTEIN MREB"/>
    <property type="match status" value="1"/>
</dbReference>
<evidence type="ECO:0000256" key="4">
    <source>
        <dbReference type="ARBA" id="ARBA00023016"/>
    </source>
</evidence>
<dbReference type="SUPFAM" id="SSF53067">
    <property type="entry name" value="Actin-like ATPase domain"/>
    <property type="match status" value="2"/>
</dbReference>
<dbReference type="InterPro" id="IPR013126">
    <property type="entry name" value="Hsp_70_fam"/>
</dbReference>
<keyword evidence="4" id="KW-0346">Stress response</keyword>
<evidence type="ECO:0000313" key="7">
    <source>
        <dbReference type="EMBL" id="OLF04846.1"/>
    </source>
</evidence>
<sequence length="833" mass="86042">MLSVDLGTSTTVAAFAAPDHPPRVIEIDGASAMPSGVFAAEDGRLVVGREALRLARTAPDRFEPHPLSRVGEPNLLLGEATTPTATPVAVPVAAALAAVLGTVLTEAGRQLGGAPPDQVRLTHPARWDTARCAVLLEAARLAGVSGTIQLVAAPAAVVAHVAPGTGQPLAVVDLGAGRVEIAVAGPGPVLAEPGPPGLGGLEIDQALLDHLGRQVGDRDQPAWERLVTPGSSEDRRAALAVRDEVRAAKEALSEHPSTVVALPEPFGPVPVTRAELETLLQPEVARVVELLGSVTGAAGVCLVGGSSRIPLVAATIAERLRVTPVVPSQPETAAALGACAGPAPVQPPRGAPVPPAPGSLPPAPPVPPGPLPYAAPGPARPGARRAALIGAAAVALVAAIVAVVVLAPWRSTTASPSPSGGDEPAGPNGQNGYHWSMTMDQVGVFEGMWAAPDSVVLGHWQGFIAFDAATGEQLWSFDLPDNNFLCNMTPTVTPAGVGAFAYGEMGEEGGENCHHLQTISVETGEAQWSEPVSLVDEDYTGWLGKIGGTSLSINGDLVTAAYGASNSQDEHPTDLTWVDTRTGERLGTTESGAEPLLHLCRLTGHAQVQRDTILALSQCDHVATPRILSWSIDHPTWELGAELDGCPELSNTIDNVFMRQTGKDELVIGCYTGLSLQRLYAVTDSFDTGAVSLDGVAMEGTGTGGGAARPPENLVLDGKNLYLPRGEDSTSNGVIAERDDRRQWQYALRDTTEVKLMAAESEEVAVLVVTPGPSTLYTVAGANEMTEAPELDPRVAEELPDAEQSVRVGDYLICGFGSLNGDGTVIGAVALTD</sequence>
<name>A0A7Z0WDH6_9PSEU</name>